<feature type="compositionally biased region" description="Low complexity" evidence="1">
    <location>
        <begin position="559"/>
        <end position="593"/>
    </location>
</feature>
<dbReference type="Gene3D" id="1.10.30.50">
    <property type="match status" value="1"/>
</dbReference>
<feature type="signal peptide" evidence="2">
    <location>
        <begin position="1"/>
        <end position="24"/>
    </location>
</feature>
<evidence type="ECO:0000313" key="4">
    <source>
        <dbReference type="Proteomes" id="UP000217954"/>
    </source>
</evidence>
<dbReference type="EMBL" id="AP018165">
    <property type="protein sequence ID" value="BAX98944.1"/>
    <property type="molecule type" value="Genomic_DNA"/>
</dbReference>
<keyword evidence="3" id="KW-0378">Hydrolase</keyword>
<reference evidence="4" key="1">
    <citation type="journal article" date="2017" name="Genome Announc.">
        <title>Complete Genome Sequence of Mycobacterium stephanolepidis.</title>
        <authorList>
            <person name="Fukano H."/>
            <person name="Yoshida M."/>
            <person name="Katayama Y."/>
            <person name="Omatsu T."/>
            <person name="Mizutani T."/>
            <person name="Kurata O."/>
            <person name="Wada S."/>
            <person name="Hoshino Y."/>
        </authorList>
    </citation>
    <scope>NUCLEOTIDE SEQUENCE [LARGE SCALE GENOMIC DNA]</scope>
    <source>
        <strain evidence="4">NJB0901</strain>
    </source>
</reference>
<sequence length="703" mass="73504">MLPTVVRAAAVLAAVLLPLSLLNASQSAPTVSAAEKFGQAATAAFSDSTAGLDESLTSAERAAGLPVNPAAGLVSQSPAGAVEMTLPTQLGAGQLTRAGQMVYPDQGAGFDLLAENTRDGYRTVARINGPDGVRSVTTYVSTPADTVMLMHSSGHLTLNRATEQAETLGVMSPAEARDATGRIVYSAYVAKQVAPQLYQVSEVISPTESTTWPVYVDPPISVGGDYSQFGWSDVDHTLDAIGHGFVKAGEAIGKAFEPLADGQQLQAQAVGDQVRQHPLESAVIVGSSALMATGVGSAAGAGVLARVSLTLNIAATGTEAVAATDPNNKGLQNFSAGMQILAAVTPQGLAKKTVENVAENALEQGVKKADDIASEASTLTRVTPETATNPAQLARDVGEAGKAPEIPKAPNAPPGELALPGKDFTAKQKDDMTADALGIARGPRGAELDQAAAQQGRNMNCTNCKGRVYRQEGPTRRGDIVPPNRAQFDHDPIPRAQGGSFETGGNVKCQHCNIQKSDKTQAEWAAESQRVGEQSRQKIGDYEHLNGTHPDGVIRTPNVRPGQPSQVPQRPSSPADQRQVQAARAEQASQAQRSKALQGARMVNAVGQQQSQHNNEPQVVHARPESQAQQRDNQAVRNQSITSQTREHAHEGARPNAQNTSTGHNGSGSSHDSGSHSKNSGSKKNNKGNGKGNRAKRSRTGRH</sequence>
<keyword evidence="2" id="KW-0732">Signal</keyword>
<proteinExistence type="predicted"/>
<dbReference type="GO" id="GO:0004519">
    <property type="term" value="F:endonuclease activity"/>
    <property type="evidence" value="ECO:0007669"/>
    <property type="project" value="UniProtKB-KW"/>
</dbReference>
<dbReference type="Proteomes" id="UP000217954">
    <property type="component" value="Chromosome"/>
</dbReference>
<dbReference type="KEGG" id="mste:MSTE_03645"/>
<feature type="region of interest" description="Disordered" evidence="1">
    <location>
        <begin position="541"/>
        <end position="703"/>
    </location>
</feature>
<dbReference type="AlphaFoldDB" id="A0A1Z4F190"/>
<keyword evidence="3" id="KW-0255">Endonuclease</keyword>
<feature type="compositionally biased region" description="Low complexity" evidence="1">
    <location>
        <begin position="663"/>
        <end position="683"/>
    </location>
</feature>
<feature type="chain" id="PRO_5038946275" evidence="2">
    <location>
        <begin position="25"/>
        <end position="703"/>
    </location>
</feature>
<feature type="compositionally biased region" description="Polar residues" evidence="1">
    <location>
        <begin position="626"/>
        <end position="644"/>
    </location>
</feature>
<protein>
    <submittedName>
        <fullName evidence="3">HNH endonuclease</fullName>
    </submittedName>
</protein>
<keyword evidence="3" id="KW-0540">Nuclease</keyword>
<organism evidence="3 4">
    <name type="scientific">[Mycobacterium] stephanolepidis</name>
    <dbReference type="NCBI Taxonomy" id="1520670"/>
    <lineage>
        <taxon>Bacteria</taxon>
        <taxon>Bacillati</taxon>
        <taxon>Actinomycetota</taxon>
        <taxon>Actinomycetes</taxon>
        <taxon>Mycobacteriales</taxon>
        <taxon>Mycobacteriaceae</taxon>
        <taxon>Mycobacteroides</taxon>
    </lineage>
</organism>
<name>A0A1Z4F190_9MYCO</name>
<reference evidence="3 4" key="2">
    <citation type="journal article" date="2017" name="Int. J. Syst. Evol. Microbiol.">
        <title>Mycobacterium stephanolepidis sp. nov., a rapidly growing species related to Mycobacterium chelonae, isolated from marine teleost fish, Stephanolepis cirrhifer.</title>
        <authorList>
            <person name="Fukano H."/>
            <person name="Wada S."/>
            <person name="Kurata O."/>
            <person name="Katayama K."/>
            <person name="Fujiwara N."/>
            <person name="Hoshino Y."/>
        </authorList>
    </citation>
    <scope>NUCLEOTIDE SEQUENCE [LARGE SCALE GENOMIC DNA]</scope>
    <source>
        <strain evidence="3 4">NJB0901</strain>
    </source>
</reference>
<accession>A0A1Z4F190</accession>
<feature type="compositionally biased region" description="Polar residues" evidence="1">
    <location>
        <begin position="606"/>
        <end position="617"/>
    </location>
</feature>
<feature type="compositionally biased region" description="Basic residues" evidence="1">
    <location>
        <begin position="693"/>
        <end position="703"/>
    </location>
</feature>
<evidence type="ECO:0000256" key="1">
    <source>
        <dbReference type="SAM" id="MobiDB-lite"/>
    </source>
</evidence>
<evidence type="ECO:0000256" key="2">
    <source>
        <dbReference type="SAM" id="SignalP"/>
    </source>
</evidence>
<gene>
    <name evidence="3" type="ORF">MSTE_03645</name>
</gene>
<keyword evidence="4" id="KW-1185">Reference proteome</keyword>
<evidence type="ECO:0000313" key="3">
    <source>
        <dbReference type="EMBL" id="BAX98944.1"/>
    </source>
</evidence>